<dbReference type="InterPro" id="IPR041698">
    <property type="entry name" value="Methyltransf_25"/>
</dbReference>
<dbReference type="Gene3D" id="3.40.50.150">
    <property type="entry name" value="Vaccinia Virus protein VP39"/>
    <property type="match status" value="1"/>
</dbReference>
<dbReference type="SUPFAM" id="SSF53335">
    <property type="entry name" value="S-adenosyl-L-methionine-dependent methyltransferases"/>
    <property type="match status" value="1"/>
</dbReference>
<proteinExistence type="predicted"/>
<evidence type="ECO:0000313" key="5">
    <source>
        <dbReference type="Proteomes" id="UP000239209"/>
    </source>
</evidence>
<dbReference type="Proteomes" id="UP000239209">
    <property type="component" value="Unassembled WGS sequence"/>
</dbReference>
<dbReference type="GO" id="GO:0008168">
    <property type="term" value="F:methyltransferase activity"/>
    <property type="evidence" value="ECO:0007669"/>
    <property type="project" value="UniProtKB-KW"/>
</dbReference>
<protein>
    <submittedName>
        <fullName evidence="4">Methyltransferase family protein</fullName>
    </submittedName>
</protein>
<organism evidence="4 5">
    <name type="scientific">Pseudosporangium ferrugineum</name>
    <dbReference type="NCBI Taxonomy" id="439699"/>
    <lineage>
        <taxon>Bacteria</taxon>
        <taxon>Bacillati</taxon>
        <taxon>Actinomycetota</taxon>
        <taxon>Actinomycetes</taxon>
        <taxon>Micromonosporales</taxon>
        <taxon>Micromonosporaceae</taxon>
        <taxon>Pseudosporangium</taxon>
    </lineage>
</organism>
<dbReference type="AlphaFoldDB" id="A0A2T0RF55"/>
<dbReference type="PANTHER" id="PTHR44942:SF4">
    <property type="entry name" value="METHYLTRANSFERASE TYPE 11 DOMAIN-CONTAINING PROTEIN"/>
    <property type="match status" value="1"/>
</dbReference>
<reference evidence="4 5" key="1">
    <citation type="submission" date="2018-03" db="EMBL/GenBank/DDBJ databases">
        <title>Genomic Encyclopedia of Archaeal and Bacterial Type Strains, Phase II (KMG-II): from individual species to whole genera.</title>
        <authorList>
            <person name="Goeker M."/>
        </authorList>
    </citation>
    <scope>NUCLEOTIDE SEQUENCE [LARGE SCALE GENOMIC DNA]</scope>
    <source>
        <strain evidence="4 5">DSM 45348</strain>
    </source>
</reference>
<keyword evidence="2 4" id="KW-0808">Transferase</keyword>
<dbReference type="PANTHER" id="PTHR44942">
    <property type="entry name" value="METHYLTRANSF_11 DOMAIN-CONTAINING PROTEIN"/>
    <property type="match status" value="1"/>
</dbReference>
<feature type="domain" description="Methyltransferase" evidence="3">
    <location>
        <begin position="54"/>
        <end position="139"/>
    </location>
</feature>
<dbReference type="InterPro" id="IPR051052">
    <property type="entry name" value="Diverse_substrate_MTase"/>
</dbReference>
<evidence type="ECO:0000259" key="3">
    <source>
        <dbReference type="Pfam" id="PF13649"/>
    </source>
</evidence>
<dbReference type="CDD" id="cd02440">
    <property type="entry name" value="AdoMet_MTases"/>
    <property type="match status" value="1"/>
</dbReference>
<evidence type="ECO:0000313" key="4">
    <source>
        <dbReference type="EMBL" id="PRY19798.1"/>
    </source>
</evidence>
<accession>A0A2T0RF55</accession>
<dbReference type="GO" id="GO:0032259">
    <property type="term" value="P:methylation"/>
    <property type="evidence" value="ECO:0007669"/>
    <property type="project" value="UniProtKB-KW"/>
</dbReference>
<dbReference type="EMBL" id="PVZG01000028">
    <property type="protein sequence ID" value="PRY19798.1"/>
    <property type="molecule type" value="Genomic_DNA"/>
</dbReference>
<gene>
    <name evidence="4" type="ORF">CLV70_12811</name>
</gene>
<dbReference type="Pfam" id="PF13649">
    <property type="entry name" value="Methyltransf_25"/>
    <property type="match status" value="1"/>
</dbReference>
<dbReference type="OrthoDB" id="9797252at2"/>
<dbReference type="InterPro" id="IPR029063">
    <property type="entry name" value="SAM-dependent_MTases_sf"/>
</dbReference>
<name>A0A2T0RF55_9ACTN</name>
<keyword evidence="1 4" id="KW-0489">Methyltransferase</keyword>
<evidence type="ECO:0000256" key="1">
    <source>
        <dbReference type="ARBA" id="ARBA00022603"/>
    </source>
</evidence>
<evidence type="ECO:0000256" key="2">
    <source>
        <dbReference type="ARBA" id="ARBA00022679"/>
    </source>
</evidence>
<sequence length="265" mass="28344">MPTLNSPGESAEPHRHREMAESFGVDAELYDRARPRYPAELVRRVVAASPGPDVLDVGIGTGIVARQFREAGCRVLGVDADARMAERARRDGLEVEVAAFERWEPAGRRFDAVVAGQTWHWVDPVAGAEKAAAVLRPGGRLAVFWNAADPPPEVAAGLADVYRELMPELPPAAAGATGAAAYAAGAGRTAATLRGTGLFAEPEQWRFDWEQDYTAAQWLDHLRTSGALTRLPADRVPAVLAKAGAALPGRFTVRYATVVATAAVW</sequence>
<comment type="caution">
    <text evidence="4">The sequence shown here is derived from an EMBL/GenBank/DDBJ whole genome shotgun (WGS) entry which is preliminary data.</text>
</comment>
<keyword evidence="5" id="KW-1185">Reference proteome</keyword>
<dbReference type="RefSeq" id="WP_106130868.1">
    <property type="nucleotide sequence ID" value="NZ_PVZG01000028.1"/>
</dbReference>